<protein>
    <submittedName>
        <fullName evidence="1">Uncharacterized protein</fullName>
    </submittedName>
</protein>
<evidence type="ECO:0000313" key="1">
    <source>
        <dbReference type="EMBL" id="KAJ6636924.1"/>
    </source>
</evidence>
<evidence type="ECO:0000313" key="2">
    <source>
        <dbReference type="Proteomes" id="UP001151699"/>
    </source>
</evidence>
<keyword evidence="2" id="KW-1185">Reference proteome</keyword>
<dbReference type="Proteomes" id="UP001151699">
    <property type="component" value="Chromosome X"/>
</dbReference>
<proteinExistence type="predicted"/>
<name>A0A9Q0MTP0_9DIPT</name>
<reference evidence="1" key="1">
    <citation type="submission" date="2022-07" db="EMBL/GenBank/DDBJ databases">
        <authorList>
            <person name="Trinca V."/>
            <person name="Uliana J.V.C."/>
            <person name="Torres T.T."/>
            <person name="Ward R.J."/>
            <person name="Monesi N."/>
        </authorList>
    </citation>
    <scope>NUCLEOTIDE SEQUENCE</scope>
    <source>
        <strain evidence="1">HSMRA1968</strain>
        <tissue evidence="1">Whole embryos</tissue>
    </source>
</reference>
<organism evidence="1 2">
    <name type="scientific">Pseudolycoriella hygida</name>
    <dbReference type="NCBI Taxonomy" id="35572"/>
    <lineage>
        <taxon>Eukaryota</taxon>
        <taxon>Metazoa</taxon>
        <taxon>Ecdysozoa</taxon>
        <taxon>Arthropoda</taxon>
        <taxon>Hexapoda</taxon>
        <taxon>Insecta</taxon>
        <taxon>Pterygota</taxon>
        <taxon>Neoptera</taxon>
        <taxon>Endopterygota</taxon>
        <taxon>Diptera</taxon>
        <taxon>Nematocera</taxon>
        <taxon>Sciaroidea</taxon>
        <taxon>Sciaridae</taxon>
        <taxon>Pseudolycoriella</taxon>
    </lineage>
</organism>
<dbReference type="EMBL" id="WJQU01000003">
    <property type="protein sequence ID" value="KAJ6636924.1"/>
    <property type="molecule type" value="Genomic_DNA"/>
</dbReference>
<comment type="caution">
    <text evidence="1">The sequence shown here is derived from an EMBL/GenBank/DDBJ whole genome shotgun (WGS) entry which is preliminary data.</text>
</comment>
<accession>A0A9Q0MTP0</accession>
<gene>
    <name evidence="1" type="ORF">Bhyg_09650</name>
</gene>
<sequence length="52" mass="6138">YQSNRKNSCDISNHDMHFLEFAKFTLTSLMTQDISDFGVLFSLWKGPNYFLE</sequence>
<feature type="non-terminal residue" evidence="1">
    <location>
        <position position="1"/>
    </location>
</feature>
<dbReference type="AlphaFoldDB" id="A0A9Q0MTP0"/>